<evidence type="ECO:0000313" key="2">
    <source>
        <dbReference type="EMBL" id="GMA37265.1"/>
    </source>
</evidence>
<name>A0ABQ6IHI8_9MICO</name>
<evidence type="ECO:0000313" key="3">
    <source>
        <dbReference type="Proteomes" id="UP001157125"/>
    </source>
</evidence>
<evidence type="ECO:0000259" key="1">
    <source>
        <dbReference type="SMART" id="SM01217"/>
    </source>
</evidence>
<organism evidence="2 3">
    <name type="scientific">Demequina litorisediminis</name>
    <dbReference type="NCBI Taxonomy" id="1849022"/>
    <lineage>
        <taxon>Bacteria</taxon>
        <taxon>Bacillati</taxon>
        <taxon>Actinomycetota</taxon>
        <taxon>Actinomycetes</taxon>
        <taxon>Micrococcales</taxon>
        <taxon>Demequinaceae</taxon>
        <taxon>Demequina</taxon>
    </lineage>
</organism>
<dbReference type="Gene3D" id="2.60.40.10">
    <property type="entry name" value="Immunoglobulins"/>
    <property type="match status" value="1"/>
</dbReference>
<dbReference type="InterPro" id="IPR013783">
    <property type="entry name" value="Ig-like_fold"/>
</dbReference>
<accession>A0ABQ6IHI8</accession>
<dbReference type="InterPro" id="IPR026891">
    <property type="entry name" value="Fn3-like"/>
</dbReference>
<keyword evidence="3" id="KW-1185">Reference proteome</keyword>
<dbReference type="RefSeq" id="WP_348523670.1">
    <property type="nucleotide sequence ID" value="NZ_BSUN01000001.1"/>
</dbReference>
<dbReference type="EMBL" id="BSUN01000001">
    <property type="protein sequence ID" value="GMA37265.1"/>
    <property type="molecule type" value="Genomic_DNA"/>
</dbReference>
<protein>
    <recommendedName>
        <fullName evidence="1">Fibronectin type III-like domain-containing protein</fullName>
    </recommendedName>
</protein>
<dbReference type="Proteomes" id="UP001157125">
    <property type="component" value="Unassembled WGS sequence"/>
</dbReference>
<reference evidence="3" key="1">
    <citation type="journal article" date="2019" name="Int. J. Syst. Evol. Microbiol.">
        <title>The Global Catalogue of Microorganisms (GCM) 10K type strain sequencing project: providing services to taxonomists for standard genome sequencing and annotation.</title>
        <authorList>
            <consortium name="The Broad Institute Genomics Platform"/>
            <consortium name="The Broad Institute Genome Sequencing Center for Infectious Disease"/>
            <person name="Wu L."/>
            <person name="Ma J."/>
        </authorList>
    </citation>
    <scope>NUCLEOTIDE SEQUENCE [LARGE SCALE GENOMIC DNA]</scope>
    <source>
        <strain evidence="3">NBRC 112299</strain>
    </source>
</reference>
<comment type="caution">
    <text evidence="2">The sequence shown here is derived from an EMBL/GenBank/DDBJ whole genome shotgun (WGS) entry which is preliminary data.</text>
</comment>
<dbReference type="Pfam" id="PF14310">
    <property type="entry name" value="Fn3-like"/>
    <property type="match status" value="1"/>
</dbReference>
<sequence>MNSCSLYVVRDEALPIPTPLRLLVAYERVRLEPGETTVVDLEFPLSRLAVWDDTLRLEGAVDDWLHQGALRVQAGRYGLAAGPSAGYLRPTAELTVHTA</sequence>
<dbReference type="SMART" id="SM01217">
    <property type="entry name" value="Fn3_like"/>
    <property type="match status" value="1"/>
</dbReference>
<feature type="domain" description="Fibronectin type III-like" evidence="1">
    <location>
        <begin position="7"/>
        <end position="85"/>
    </location>
</feature>
<gene>
    <name evidence="2" type="ORF">GCM10025876_34690</name>
</gene>
<proteinExistence type="predicted"/>